<keyword evidence="3" id="KW-1185">Reference proteome</keyword>
<dbReference type="eggNOG" id="COG2159">
    <property type="taxonomic scope" value="Bacteria"/>
</dbReference>
<feature type="domain" description="Amidohydrolase-related" evidence="1">
    <location>
        <begin position="67"/>
        <end position="262"/>
    </location>
</feature>
<keyword evidence="2" id="KW-0378">Hydrolase</keyword>
<organism evidence="2 3">
    <name type="scientific">Clostridium saccharoperbutylacetonicum N1-4(HMT)</name>
    <dbReference type="NCBI Taxonomy" id="931276"/>
    <lineage>
        <taxon>Bacteria</taxon>
        <taxon>Bacillati</taxon>
        <taxon>Bacillota</taxon>
        <taxon>Clostridia</taxon>
        <taxon>Eubacteriales</taxon>
        <taxon>Clostridiaceae</taxon>
        <taxon>Clostridium</taxon>
    </lineage>
</organism>
<dbReference type="HOGENOM" id="CLU_1037416_0_0_9"/>
<sequence>MIIDGHSHVILPAEKHIQIMNQAGVNKTILFSTSVHPENTKDLKELKIEMKKLNDVVGGKSPSLIGTKRKSINELMTVIKSYPDRYIGFGNVPLGLNENDTNLYIGENIANNKLAGIGEFTPASGQVKLLDVIFKASMNFGRFPIWIHGFNPLVLQDIRDVAELCKTYPDIPVILGHLGGSNWMTAIELAKEIPNLYLDTSAYFSTLVLKIVINEIPQKCIFGVDMPYGDLQLSLDAVRKVCKDSYVEDAVLGNNVAKLLKL</sequence>
<dbReference type="AlphaFoldDB" id="M1MEN3"/>
<name>M1MEN3_9CLOT</name>
<dbReference type="SUPFAM" id="SSF51556">
    <property type="entry name" value="Metallo-dependent hydrolases"/>
    <property type="match status" value="1"/>
</dbReference>
<gene>
    <name evidence="2" type="ORF">Cspa_c26090</name>
</gene>
<evidence type="ECO:0000313" key="2">
    <source>
        <dbReference type="EMBL" id="AGF56374.1"/>
    </source>
</evidence>
<dbReference type="OrthoDB" id="9771932at2"/>
<dbReference type="PATRIC" id="fig|931276.5.peg.2615"/>
<reference evidence="2 3" key="1">
    <citation type="submission" date="2013-02" db="EMBL/GenBank/DDBJ databases">
        <title>Genome sequence of Clostridium saccharoperbutylacetonicum N1-4(HMT).</title>
        <authorList>
            <person name="Poehlein A."/>
            <person name="Daniel R."/>
        </authorList>
    </citation>
    <scope>NUCLEOTIDE SEQUENCE [LARGE SCALE GENOMIC DNA]</scope>
    <source>
        <strain evidence="3">N1-4(HMT)</strain>
    </source>
</reference>
<dbReference type="InterPro" id="IPR006680">
    <property type="entry name" value="Amidohydro-rel"/>
</dbReference>
<dbReference type="RefSeq" id="WP_015392693.1">
    <property type="nucleotide sequence ID" value="NC_020291.1"/>
</dbReference>
<accession>M1MEN3</accession>
<dbReference type="GO" id="GO:0016787">
    <property type="term" value="F:hydrolase activity"/>
    <property type="evidence" value="ECO:0007669"/>
    <property type="project" value="UniProtKB-KW"/>
</dbReference>
<dbReference type="Proteomes" id="UP000011728">
    <property type="component" value="Chromosome"/>
</dbReference>
<dbReference type="Pfam" id="PF04909">
    <property type="entry name" value="Amidohydro_2"/>
    <property type="match status" value="1"/>
</dbReference>
<dbReference type="EMBL" id="CP004121">
    <property type="protein sequence ID" value="AGF56374.1"/>
    <property type="molecule type" value="Genomic_DNA"/>
</dbReference>
<dbReference type="KEGG" id="csr:Cspa_c26090"/>
<protein>
    <submittedName>
        <fullName evidence="2">Putative metal-dependent hydrolase of the TIM-barrel fold protein</fullName>
    </submittedName>
</protein>
<dbReference type="Gene3D" id="3.20.20.140">
    <property type="entry name" value="Metal-dependent hydrolases"/>
    <property type="match status" value="1"/>
</dbReference>
<evidence type="ECO:0000259" key="1">
    <source>
        <dbReference type="Pfam" id="PF04909"/>
    </source>
</evidence>
<dbReference type="STRING" id="36745.CLSAP_24290"/>
<proteinExistence type="predicted"/>
<dbReference type="InterPro" id="IPR032466">
    <property type="entry name" value="Metal_Hydrolase"/>
</dbReference>
<evidence type="ECO:0000313" key="3">
    <source>
        <dbReference type="Proteomes" id="UP000011728"/>
    </source>
</evidence>